<keyword evidence="2" id="KW-0238">DNA-binding</keyword>
<dbReference type="GO" id="GO:0009307">
    <property type="term" value="P:DNA restriction-modification system"/>
    <property type="evidence" value="ECO:0007669"/>
    <property type="project" value="UniProtKB-KW"/>
</dbReference>
<evidence type="ECO:0000256" key="1">
    <source>
        <dbReference type="ARBA" id="ARBA00022747"/>
    </source>
</evidence>
<gene>
    <name evidence="3" type="ORF">NCTC12120_03260</name>
</gene>
<dbReference type="Proteomes" id="UP000251197">
    <property type="component" value="Unassembled WGS sequence"/>
</dbReference>
<evidence type="ECO:0000313" key="4">
    <source>
        <dbReference type="Proteomes" id="UP000251197"/>
    </source>
</evidence>
<dbReference type="REBASE" id="423510">
    <property type="entry name" value="S1.Cne12120I"/>
</dbReference>
<keyword evidence="1" id="KW-0680">Restriction system</keyword>
<organism evidence="3 4">
    <name type="scientific">Cedecea neteri</name>
    <dbReference type="NCBI Taxonomy" id="158822"/>
    <lineage>
        <taxon>Bacteria</taxon>
        <taxon>Pseudomonadati</taxon>
        <taxon>Pseudomonadota</taxon>
        <taxon>Gammaproteobacteria</taxon>
        <taxon>Enterobacterales</taxon>
        <taxon>Enterobacteriaceae</taxon>
        <taxon>Cedecea</taxon>
    </lineage>
</organism>
<dbReference type="SUPFAM" id="SSF116734">
    <property type="entry name" value="DNA methylase specificity domain"/>
    <property type="match status" value="1"/>
</dbReference>
<name>A0A2X2T1K3_9ENTR</name>
<proteinExistence type="predicted"/>
<dbReference type="Gene3D" id="3.90.220.20">
    <property type="entry name" value="DNA methylase specificity domains"/>
    <property type="match status" value="1"/>
</dbReference>
<dbReference type="GO" id="GO:0003677">
    <property type="term" value="F:DNA binding"/>
    <property type="evidence" value="ECO:0007669"/>
    <property type="project" value="UniProtKB-KW"/>
</dbReference>
<reference evidence="3 4" key="1">
    <citation type="submission" date="2018-06" db="EMBL/GenBank/DDBJ databases">
        <authorList>
            <consortium name="Pathogen Informatics"/>
            <person name="Doyle S."/>
        </authorList>
    </citation>
    <scope>NUCLEOTIDE SEQUENCE [LARGE SCALE GENOMIC DNA]</scope>
    <source>
        <strain evidence="3 4">NCTC12120</strain>
    </source>
</reference>
<dbReference type="AlphaFoldDB" id="A0A2X2T1K3"/>
<protein>
    <submittedName>
        <fullName evidence="3">EcoKI restriction-modification system protein HsdS</fullName>
    </submittedName>
</protein>
<evidence type="ECO:0000256" key="2">
    <source>
        <dbReference type="ARBA" id="ARBA00023125"/>
    </source>
</evidence>
<evidence type="ECO:0000313" key="3">
    <source>
        <dbReference type="EMBL" id="SQA99342.1"/>
    </source>
</evidence>
<dbReference type="EMBL" id="UAVU01000003">
    <property type="protein sequence ID" value="SQA99342.1"/>
    <property type="molecule type" value="Genomic_DNA"/>
</dbReference>
<accession>A0A2X2T1K3</accession>
<dbReference type="InterPro" id="IPR044946">
    <property type="entry name" value="Restrct_endonuc_typeI_TRD_sf"/>
</dbReference>
<sequence>MVPKLRFTSFKDTWTSAYLSKLVVSLDAGVSVNSIDELPGDNEYSILKTSCVSFGYFDERERKKVVNDEVSRLKEMLVSNSILISRMNTPALVGANAYIKDAPRNTFVPDRLWQVKVKDNICNIKWLASFFEFR</sequence>